<comment type="caution">
    <text evidence="4">The sequence shown here is derived from an EMBL/GenBank/DDBJ whole genome shotgun (WGS) entry which is preliminary data.</text>
</comment>
<dbReference type="InterPro" id="IPR013103">
    <property type="entry name" value="RVT_2"/>
</dbReference>
<feature type="compositionally biased region" description="Basic and acidic residues" evidence="2">
    <location>
        <begin position="263"/>
        <end position="278"/>
    </location>
</feature>
<gene>
    <name evidence="4" type="ORF">Tci_426258</name>
</gene>
<protein>
    <submittedName>
        <fullName evidence="4">Putative ribonuclease H-like domain-containing protein</fullName>
    </submittedName>
</protein>
<evidence type="ECO:0000256" key="1">
    <source>
        <dbReference type="SAM" id="Coils"/>
    </source>
</evidence>
<dbReference type="CDD" id="cd09272">
    <property type="entry name" value="RNase_HI_RT_Ty1"/>
    <property type="match status" value="1"/>
</dbReference>
<feature type="domain" description="Reverse transcriptase Ty1/copia-type" evidence="3">
    <location>
        <begin position="1"/>
        <end position="97"/>
    </location>
</feature>
<evidence type="ECO:0000256" key="2">
    <source>
        <dbReference type="SAM" id="MobiDB-lite"/>
    </source>
</evidence>
<evidence type="ECO:0000313" key="4">
    <source>
        <dbReference type="EMBL" id="GEY54284.1"/>
    </source>
</evidence>
<accession>A0A699HMF8</accession>
<keyword evidence="1" id="KW-0175">Coiled coil</keyword>
<dbReference type="PANTHER" id="PTHR11439">
    <property type="entry name" value="GAG-POL-RELATED RETROTRANSPOSON"/>
    <property type="match status" value="1"/>
</dbReference>
<name>A0A699HMF8_TANCI</name>
<dbReference type="AlphaFoldDB" id="A0A699HMF8"/>
<reference evidence="4" key="1">
    <citation type="journal article" date="2019" name="Sci. Rep.">
        <title>Draft genome of Tanacetum cinerariifolium, the natural source of mosquito coil.</title>
        <authorList>
            <person name="Yamashiro T."/>
            <person name="Shiraishi A."/>
            <person name="Satake H."/>
            <person name="Nakayama K."/>
        </authorList>
    </citation>
    <scope>NUCLEOTIDE SEQUENCE</scope>
</reference>
<evidence type="ECO:0000259" key="3">
    <source>
        <dbReference type="Pfam" id="PF07727"/>
    </source>
</evidence>
<sequence length="643" mass="74016">MDVKSAFLYRKIEKEVYVFQPPGYEDPDFSAKVYKVEKALYELHQAPRAWYETLLTYSIDNGFHKGQINKTLLIKGHKDDILLVQVYVDDIILVNQERIKSMIRSWMYLTASKPDITFAVYACARFQVTPKTLHLHAMKRILRYLKGQPKLGLWYHRDSPFDLESIIGGCQFLGKRLISWHCKKQTILANSTSKAEYVAAASCCGHVLWIPNQMLGYGFNLIYTKINIDNKNDAEGTVCLSNNAIFKGLARMGKHKPRRKQRKVTEVPHTEPQVKERVPTPSYDPLPSGEDRLQLNELMDICTKLSDMVLSLEQTSTNQAAEIKKLKKRVKKLKEKKKKRAHGLKRRRIAEIDANEDLFLIDETAQYQGGIKDQDLFGVYDLDGDEVFVDVTTSKNVEQDATVAESVEGIVVATTLQISKDELTLDQTLMEIKAAKPKAKGDKDKGKGIMVESEKPLKMKDQIALDEEVARKPEAKMKAKMDEEERIAREKNEENKVVIKEWDKLDEQEQAKVADDDTAELKICLEIVPEDDDDVAIKATLLSSKSPTIVDYKIYIEGKKSYFKIIRADGNSQNYLTFRTMFKNFNREDLEVLRSIVKKRFKKTKPIDNMDNILFQTIKTMFEHHVEDIIWKYQQGAVKVNNW</sequence>
<feature type="coiled-coil region" evidence="1">
    <location>
        <begin position="474"/>
        <end position="501"/>
    </location>
</feature>
<dbReference type="Pfam" id="PF07727">
    <property type="entry name" value="RVT_2"/>
    <property type="match status" value="1"/>
</dbReference>
<dbReference type="PANTHER" id="PTHR11439:SF495">
    <property type="entry name" value="REVERSE TRANSCRIPTASE, RNA-DEPENDENT DNA POLYMERASE-RELATED"/>
    <property type="match status" value="1"/>
</dbReference>
<proteinExistence type="predicted"/>
<feature type="region of interest" description="Disordered" evidence="2">
    <location>
        <begin position="255"/>
        <end position="288"/>
    </location>
</feature>
<organism evidence="4">
    <name type="scientific">Tanacetum cinerariifolium</name>
    <name type="common">Dalmatian daisy</name>
    <name type="synonym">Chrysanthemum cinerariifolium</name>
    <dbReference type="NCBI Taxonomy" id="118510"/>
    <lineage>
        <taxon>Eukaryota</taxon>
        <taxon>Viridiplantae</taxon>
        <taxon>Streptophyta</taxon>
        <taxon>Embryophyta</taxon>
        <taxon>Tracheophyta</taxon>
        <taxon>Spermatophyta</taxon>
        <taxon>Magnoliopsida</taxon>
        <taxon>eudicotyledons</taxon>
        <taxon>Gunneridae</taxon>
        <taxon>Pentapetalae</taxon>
        <taxon>asterids</taxon>
        <taxon>campanulids</taxon>
        <taxon>Asterales</taxon>
        <taxon>Asteraceae</taxon>
        <taxon>Asteroideae</taxon>
        <taxon>Anthemideae</taxon>
        <taxon>Anthemidinae</taxon>
        <taxon>Tanacetum</taxon>
    </lineage>
</organism>
<dbReference type="EMBL" id="BKCJ010187448">
    <property type="protein sequence ID" value="GEY54284.1"/>
    <property type="molecule type" value="Genomic_DNA"/>
</dbReference>